<dbReference type="GO" id="GO:0097431">
    <property type="term" value="C:mitotic spindle pole"/>
    <property type="evidence" value="ECO:0007669"/>
    <property type="project" value="TreeGrafter"/>
</dbReference>
<dbReference type="Gene3D" id="1.25.40.10">
    <property type="entry name" value="Tetratricopeptide repeat domain"/>
    <property type="match status" value="1"/>
</dbReference>
<dbReference type="AlphaFoldDB" id="A0A0H5S6Q9"/>
<dbReference type="PANTHER" id="PTHR16056:SF20">
    <property type="entry name" value="C2H2-TYPE DOMAIN-CONTAINING PROTEIN-RELATED"/>
    <property type="match status" value="1"/>
</dbReference>
<protein>
    <submittedName>
        <fullName evidence="1">Bm2444</fullName>
    </submittedName>
</protein>
<organism evidence="1">
    <name type="scientific">Brugia malayi</name>
    <name type="common">Filarial nematode worm</name>
    <dbReference type="NCBI Taxonomy" id="6279"/>
    <lineage>
        <taxon>Eukaryota</taxon>
        <taxon>Metazoa</taxon>
        <taxon>Ecdysozoa</taxon>
        <taxon>Nematoda</taxon>
        <taxon>Chromadorea</taxon>
        <taxon>Rhabditida</taxon>
        <taxon>Spirurina</taxon>
        <taxon>Spiruromorpha</taxon>
        <taxon>Filarioidea</taxon>
        <taxon>Onchocercidae</taxon>
        <taxon>Brugia</taxon>
    </lineage>
</organism>
<sequence>MISSEISSGRYELGERPYTRRLLIFRVGRRMADYSIVNIGGTLRRATCFPRVLADRSKIGDVERDFAEVDKAIDDNPKVVYEQLKEIYDSNEEIKTNIDLLWRLGKACFLWANTLQKKDPKKKLLILEGRTYATSAYTIDENNAEALRWAAILIGSATDFLGPKEKIEQGKIFKAYLDRAIQMQSTEYSLLHSRGRFSYEVANLTWIEKRLCSALFSEVPHGTIDEALSDFLEAEKYSPFAWPENLLYIARCYAVMKNKELAKKYLEKVEMIEHLDEAEAEALIEVKAVVSKLR</sequence>
<dbReference type="GO" id="GO:0005876">
    <property type="term" value="C:spindle microtubule"/>
    <property type="evidence" value="ECO:0007669"/>
    <property type="project" value="TreeGrafter"/>
</dbReference>
<dbReference type="PANTHER" id="PTHR16056">
    <property type="entry name" value="REGULATOR OF MICROTUBULE DYNAMICS PROTEIN"/>
    <property type="match status" value="1"/>
</dbReference>
<dbReference type="InterPro" id="IPR011990">
    <property type="entry name" value="TPR-like_helical_dom_sf"/>
</dbReference>
<gene>
    <name evidence="1" type="ORF">Bm2444</name>
    <name evidence="1" type="ORF">BM_Bm2444</name>
</gene>
<dbReference type="OMA" id="WPENLLY"/>
<accession>A0A0H5S6Q9</accession>
<dbReference type="EMBL" id="LN856957">
    <property type="protein sequence ID" value="CRZ24295.1"/>
    <property type="molecule type" value="Genomic_DNA"/>
</dbReference>
<reference evidence="1" key="1">
    <citation type="journal article" date="2007" name="Science">
        <title>Draft genome of the filarial nematode parasite Brugia malayi.</title>
        <authorList>
            <person name="Ghedin E."/>
            <person name="Wang S."/>
            <person name="Spiro D."/>
            <person name="Caler E."/>
            <person name="Zhao Q."/>
            <person name="Crabtree J."/>
            <person name="Allen J.E."/>
            <person name="Delcher A.L."/>
            <person name="Guiliano D.B."/>
            <person name="Miranda-Saavedra D."/>
            <person name="Angiuoli S.V."/>
            <person name="Creasy T."/>
            <person name="Amedeo P."/>
            <person name="Haas B."/>
            <person name="El-Sayed N.M."/>
            <person name="Wortman J.R."/>
            <person name="Feldblyum T."/>
            <person name="Tallon L."/>
            <person name="Schatz M."/>
            <person name="Shumway M."/>
            <person name="Koo H."/>
            <person name="Salzberg S.L."/>
            <person name="Schobel S."/>
            <person name="Pertea M."/>
            <person name="Pop M."/>
            <person name="White O."/>
            <person name="Barton G.J."/>
            <person name="Carlow C.K."/>
            <person name="Crawford M.J."/>
            <person name="Daub J."/>
            <person name="Dimmic M.W."/>
            <person name="Estes C.F."/>
            <person name="Foster J.M."/>
            <person name="Ganatra M."/>
            <person name="Gregory W.F."/>
            <person name="Johnson N.M."/>
            <person name="Jin J."/>
            <person name="Komuniecki R."/>
            <person name="Korf I."/>
            <person name="Kumar S."/>
            <person name="Laney S."/>
            <person name="Li B.W."/>
            <person name="Li W."/>
            <person name="Lindblom T.H."/>
            <person name="Lustigman S."/>
            <person name="Ma D."/>
            <person name="Maina C.V."/>
            <person name="Martin D.M."/>
            <person name="McCarter J.P."/>
            <person name="McReynolds L."/>
            <person name="Mitreva M."/>
            <person name="Nutman T.B."/>
            <person name="Parkinson J."/>
            <person name="Peregrin-Alvarez J.M."/>
            <person name="Poole C."/>
            <person name="Ren Q."/>
            <person name="Saunders L."/>
            <person name="Sluder A.E."/>
            <person name="Smith K."/>
            <person name="Stanke M."/>
            <person name="Unnasch T.R."/>
            <person name="Ware J."/>
            <person name="Wei A.D."/>
            <person name="Weil G."/>
            <person name="Williams D.J."/>
            <person name="Zhang Y."/>
            <person name="Williams S.A."/>
            <person name="Fraser-Liggett C."/>
            <person name="Slatko B."/>
            <person name="Blaxter M.L."/>
            <person name="Scott A.L."/>
        </authorList>
    </citation>
    <scope>NUCLEOTIDE SEQUENCE</scope>
    <source>
        <strain evidence="1">FR3</strain>
    </source>
</reference>
<dbReference type="GO" id="GO:0005739">
    <property type="term" value="C:mitochondrion"/>
    <property type="evidence" value="ECO:0007669"/>
    <property type="project" value="TreeGrafter"/>
</dbReference>
<reference evidence="1" key="2">
    <citation type="submission" date="2012-12" db="EMBL/GenBank/DDBJ databases">
        <authorList>
            <person name="Gao Y.W."/>
            <person name="Fan S.T."/>
            <person name="Sun H.T."/>
            <person name="Wang Z."/>
            <person name="Gao X.L."/>
            <person name="Li Y.G."/>
            <person name="Wang T.C."/>
            <person name="Zhang K."/>
            <person name="Xu W.W."/>
            <person name="Yu Z.J."/>
            <person name="Xia X.Z."/>
        </authorList>
    </citation>
    <scope>NUCLEOTIDE SEQUENCE</scope>
    <source>
        <strain evidence="1">FR3</strain>
    </source>
</reference>
<dbReference type="InterPro" id="IPR049039">
    <property type="entry name" value="RMD1-3_a_helical_rpt"/>
</dbReference>
<evidence type="ECO:0000313" key="1">
    <source>
        <dbReference type="EMBL" id="CRZ24295.1"/>
    </source>
</evidence>
<dbReference type="SUPFAM" id="SSF48452">
    <property type="entry name" value="TPR-like"/>
    <property type="match status" value="1"/>
</dbReference>
<proteinExistence type="predicted"/>
<name>A0A0H5S6Q9_BRUMA</name>
<dbReference type="GO" id="GO:0008017">
    <property type="term" value="F:microtubule binding"/>
    <property type="evidence" value="ECO:0007669"/>
    <property type="project" value="TreeGrafter"/>
</dbReference>
<dbReference type="Pfam" id="PF21033">
    <property type="entry name" value="RMD1-3"/>
    <property type="match status" value="1"/>
</dbReference>